<name>A0A2K1JBP3_PHYPA</name>
<dbReference type="InParanoid" id="A0A2K1JBP3"/>
<evidence type="ECO:0000256" key="2">
    <source>
        <dbReference type="SAM" id="Phobius"/>
    </source>
</evidence>
<evidence type="ECO:0000313" key="3">
    <source>
        <dbReference type="EMBL" id="PNR38963.1"/>
    </source>
</evidence>
<dbReference type="GO" id="GO:0043130">
    <property type="term" value="F:ubiquitin binding"/>
    <property type="evidence" value="ECO:0000318"/>
    <property type="project" value="GO_Central"/>
</dbReference>
<keyword evidence="2" id="KW-0812">Transmembrane</keyword>
<dbReference type="InterPro" id="IPR009060">
    <property type="entry name" value="UBA-like_sf"/>
</dbReference>
<dbReference type="GO" id="GO:0061025">
    <property type="term" value="P:membrane fusion"/>
    <property type="evidence" value="ECO:0000318"/>
    <property type="project" value="GO_Central"/>
</dbReference>
<feature type="region of interest" description="Disordered" evidence="1">
    <location>
        <begin position="99"/>
        <end position="165"/>
    </location>
</feature>
<evidence type="ECO:0000313" key="5">
    <source>
        <dbReference type="Proteomes" id="UP000006727"/>
    </source>
</evidence>
<keyword evidence="2" id="KW-0472">Membrane</keyword>
<feature type="compositionally biased region" description="Polar residues" evidence="1">
    <location>
        <begin position="146"/>
        <end position="165"/>
    </location>
</feature>
<dbReference type="Gramene" id="Pp3c15_3320V3.1">
    <property type="protein sequence ID" value="Pp3c15_3320V3.1"/>
    <property type="gene ID" value="Pp3c15_3320"/>
</dbReference>
<reference evidence="3 5" key="2">
    <citation type="journal article" date="2018" name="Plant J.">
        <title>The Physcomitrella patens chromosome-scale assembly reveals moss genome structure and evolution.</title>
        <authorList>
            <person name="Lang D."/>
            <person name="Ullrich K.K."/>
            <person name="Murat F."/>
            <person name="Fuchs J."/>
            <person name="Jenkins J."/>
            <person name="Haas F.B."/>
            <person name="Piednoel M."/>
            <person name="Gundlach H."/>
            <person name="Van Bel M."/>
            <person name="Meyberg R."/>
            <person name="Vives C."/>
            <person name="Morata J."/>
            <person name="Symeonidi A."/>
            <person name="Hiss M."/>
            <person name="Muchero W."/>
            <person name="Kamisugi Y."/>
            <person name="Saleh O."/>
            <person name="Blanc G."/>
            <person name="Decker E.L."/>
            <person name="van Gessel N."/>
            <person name="Grimwood J."/>
            <person name="Hayes R.D."/>
            <person name="Graham S.W."/>
            <person name="Gunter L.E."/>
            <person name="McDaniel S.F."/>
            <person name="Hoernstein S.N.W."/>
            <person name="Larsson A."/>
            <person name="Li F.W."/>
            <person name="Perroud P.F."/>
            <person name="Phillips J."/>
            <person name="Ranjan P."/>
            <person name="Rokshar D.S."/>
            <person name="Rothfels C.J."/>
            <person name="Schneider L."/>
            <person name="Shu S."/>
            <person name="Stevenson D.W."/>
            <person name="Thummler F."/>
            <person name="Tillich M."/>
            <person name="Villarreal Aguilar J.C."/>
            <person name="Widiez T."/>
            <person name="Wong G.K."/>
            <person name="Wymore A."/>
            <person name="Zhang Y."/>
            <person name="Zimmer A.D."/>
            <person name="Quatrano R.S."/>
            <person name="Mayer K.F.X."/>
            <person name="Goodstein D."/>
            <person name="Casacuberta J.M."/>
            <person name="Vandepoele K."/>
            <person name="Reski R."/>
            <person name="Cuming A.C."/>
            <person name="Tuskan G.A."/>
            <person name="Maumus F."/>
            <person name="Salse J."/>
            <person name="Schmutz J."/>
            <person name="Rensing S.A."/>
        </authorList>
    </citation>
    <scope>NUCLEOTIDE SEQUENCE [LARGE SCALE GENOMIC DNA]</scope>
    <source>
        <strain evidence="4 5">cv. Gransden 2004</strain>
    </source>
</reference>
<dbReference type="EMBL" id="ABEU02000015">
    <property type="protein sequence ID" value="PNR38963.1"/>
    <property type="molecule type" value="Genomic_DNA"/>
</dbReference>
<dbReference type="GO" id="GO:0005829">
    <property type="term" value="C:cytosol"/>
    <property type="evidence" value="ECO:0000318"/>
    <property type="project" value="GO_Central"/>
</dbReference>
<dbReference type="GO" id="GO:0000045">
    <property type="term" value="P:autophagosome assembly"/>
    <property type="evidence" value="ECO:0000318"/>
    <property type="project" value="GO_Central"/>
</dbReference>
<evidence type="ECO:0000313" key="4">
    <source>
        <dbReference type="EnsemblPlants" id="Pp3c15_3320V3.1"/>
    </source>
</evidence>
<accession>A0A2K1JBP3</accession>
<organism evidence="3">
    <name type="scientific">Physcomitrium patens</name>
    <name type="common">Spreading-leaved earth moss</name>
    <name type="synonym">Physcomitrella patens</name>
    <dbReference type="NCBI Taxonomy" id="3218"/>
    <lineage>
        <taxon>Eukaryota</taxon>
        <taxon>Viridiplantae</taxon>
        <taxon>Streptophyta</taxon>
        <taxon>Embryophyta</taxon>
        <taxon>Bryophyta</taxon>
        <taxon>Bryophytina</taxon>
        <taxon>Bryopsida</taxon>
        <taxon>Funariidae</taxon>
        <taxon>Funariales</taxon>
        <taxon>Funariaceae</taxon>
        <taxon>Physcomitrium</taxon>
    </lineage>
</organism>
<dbReference type="GO" id="GO:0007030">
    <property type="term" value="P:Golgi organization"/>
    <property type="evidence" value="ECO:0000318"/>
    <property type="project" value="GO_Central"/>
</dbReference>
<feature type="transmembrane region" description="Helical" evidence="2">
    <location>
        <begin position="278"/>
        <end position="298"/>
    </location>
</feature>
<dbReference type="GO" id="GO:0031468">
    <property type="term" value="P:nuclear membrane reassembly"/>
    <property type="evidence" value="ECO:0000318"/>
    <property type="project" value="GO_Central"/>
</dbReference>
<dbReference type="PaxDb" id="3218-PP1S124_153V6.1"/>
<dbReference type="AlphaFoldDB" id="A0A2K1JBP3"/>
<evidence type="ECO:0000256" key="1">
    <source>
        <dbReference type="SAM" id="MobiDB-lite"/>
    </source>
</evidence>
<reference evidence="3 5" key="1">
    <citation type="journal article" date="2008" name="Science">
        <title>The Physcomitrella genome reveals evolutionary insights into the conquest of land by plants.</title>
        <authorList>
            <person name="Rensing S."/>
            <person name="Lang D."/>
            <person name="Zimmer A."/>
            <person name="Terry A."/>
            <person name="Salamov A."/>
            <person name="Shapiro H."/>
            <person name="Nishiyama T."/>
            <person name="Perroud P.-F."/>
            <person name="Lindquist E."/>
            <person name="Kamisugi Y."/>
            <person name="Tanahashi T."/>
            <person name="Sakakibara K."/>
            <person name="Fujita T."/>
            <person name="Oishi K."/>
            <person name="Shin-I T."/>
            <person name="Kuroki Y."/>
            <person name="Toyoda A."/>
            <person name="Suzuki Y."/>
            <person name="Hashimoto A."/>
            <person name="Yamaguchi K."/>
            <person name="Sugano A."/>
            <person name="Kohara Y."/>
            <person name="Fujiyama A."/>
            <person name="Anterola A."/>
            <person name="Aoki S."/>
            <person name="Ashton N."/>
            <person name="Barbazuk W.B."/>
            <person name="Barker E."/>
            <person name="Bennetzen J."/>
            <person name="Bezanilla M."/>
            <person name="Blankenship R."/>
            <person name="Cho S.H."/>
            <person name="Dutcher S."/>
            <person name="Estelle M."/>
            <person name="Fawcett J.A."/>
            <person name="Gundlach H."/>
            <person name="Hanada K."/>
            <person name="Heyl A."/>
            <person name="Hicks K.A."/>
            <person name="Hugh J."/>
            <person name="Lohr M."/>
            <person name="Mayer K."/>
            <person name="Melkozernov A."/>
            <person name="Murata T."/>
            <person name="Nelson D."/>
            <person name="Pils B."/>
            <person name="Prigge M."/>
            <person name="Reiss B."/>
            <person name="Renner T."/>
            <person name="Rombauts S."/>
            <person name="Rushton P."/>
            <person name="Sanderfoot A."/>
            <person name="Schween G."/>
            <person name="Shiu S.-H."/>
            <person name="Stueber K."/>
            <person name="Theodoulou F.L."/>
            <person name="Tu H."/>
            <person name="Van de Peer Y."/>
            <person name="Verrier P.J."/>
            <person name="Waters E."/>
            <person name="Wood A."/>
            <person name="Yang L."/>
            <person name="Cove D."/>
            <person name="Cuming A."/>
            <person name="Hasebe M."/>
            <person name="Lucas S."/>
            <person name="Mishler D.B."/>
            <person name="Reski R."/>
            <person name="Grigoriev I."/>
            <person name="Quatrano R.S."/>
            <person name="Boore J.L."/>
        </authorList>
    </citation>
    <scope>NUCLEOTIDE SEQUENCE [LARGE SCALE GENOMIC DNA]</scope>
    <source>
        <strain evidence="4 5">cv. Gransden 2004</strain>
    </source>
</reference>
<dbReference type="EnsemblPlants" id="Pp3c15_3320V3.1">
    <property type="protein sequence ID" value="Pp3c15_3320V3.1"/>
    <property type="gene ID" value="Pp3c15_3320"/>
</dbReference>
<proteinExistence type="predicted"/>
<feature type="compositionally biased region" description="Basic and acidic residues" evidence="1">
    <location>
        <begin position="120"/>
        <end position="143"/>
    </location>
</feature>
<dbReference type="SUPFAM" id="SSF46934">
    <property type="entry name" value="UBA-like"/>
    <property type="match status" value="1"/>
</dbReference>
<dbReference type="Gene3D" id="1.10.8.10">
    <property type="entry name" value="DNA helicase RuvA subunit, C-terminal domain"/>
    <property type="match status" value="1"/>
</dbReference>
<dbReference type="GO" id="GO:0005634">
    <property type="term" value="C:nucleus"/>
    <property type="evidence" value="ECO:0000318"/>
    <property type="project" value="GO_Central"/>
</dbReference>
<reference evidence="4" key="3">
    <citation type="submission" date="2020-12" db="UniProtKB">
        <authorList>
            <consortium name="EnsemblPlants"/>
        </authorList>
    </citation>
    <scope>IDENTIFICATION</scope>
</reference>
<dbReference type="GO" id="GO:0043161">
    <property type="term" value="P:proteasome-mediated ubiquitin-dependent protein catabolic process"/>
    <property type="evidence" value="ECO:0000318"/>
    <property type="project" value="GO_Central"/>
</dbReference>
<dbReference type="Proteomes" id="UP000006727">
    <property type="component" value="Chromosome 15"/>
</dbReference>
<keyword evidence="5" id="KW-1185">Reference proteome</keyword>
<keyword evidence="2" id="KW-1133">Transmembrane helix</keyword>
<gene>
    <name evidence="3" type="ORF">PHYPA_019241</name>
</gene>
<sequence>MENEDELVEEFCGVTTSTPEHAKFFLESTEWLLEPALQLYFESDHGEQGRETSINFADYDLTEDENWSIPEPEMLAPDNLLQGSILSNTWNPVNPALTTAVVRSPRQPIESFRKGQTRPRGKEEGNDKRGVTSRDDITAREGLGKSSGTVTGSDDQGYTGSERSTKFSSKQATVAWLCKILTRNMIMGTCKSFMNGFANRESKKVKLPSPIGQMLQQERVPIRALPVVIQERVDDCRGLPINPLPEALLQIASFATSTFEMEAFLCEATLGKNQLKSGSYSVCLLSGVVYIIIMKIIINTQRYIIRNLNFWDPILDNVSCCMHHPNTSVLFKEPGHTRETSKAAANDALTTNAADPQLPSHGLIVDEAKPATSVQAYDHPLVFSHLALHVARIHNLKLRMQNLKLFKKRRLTILSHSAGFRSCKSLKGGMRAFSCS</sequence>
<protein>
    <submittedName>
        <fullName evidence="3 4">Uncharacterized protein</fullName>
    </submittedName>
</protein>
<dbReference type="CDD" id="cd14348">
    <property type="entry name" value="UBA_p47"/>
    <property type="match status" value="1"/>
</dbReference>
<dbReference type="Pfam" id="PF14555">
    <property type="entry name" value="UBA_4"/>
    <property type="match status" value="1"/>
</dbReference>